<protein>
    <recommendedName>
        <fullName evidence="3">F-box domain-containing protein</fullName>
    </recommendedName>
</protein>
<proteinExistence type="predicted"/>
<gene>
    <name evidence="1" type="ORF">PG991_001806</name>
</gene>
<dbReference type="SUPFAM" id="SSF52047">
    <property type="entry name" value="RNI-like"/>
    <property type="match status" value="1"/>
</dbReference>
<evidence type="ECO:0000313" key="2">
    <source>
        <dbReference type="Proteomes" id="UP001396898"/>
    </source>
</evidence>
<comment type="caution">
    <text evidence="1">The sequence shown here is derived from an EMBL/GenBank/DDBJ whole genome shotgun (WGS) entry which is preliminary data.</text>
</comment>
<evidence type="ECO:0008006" key="3">
    <source>
        <dbReference type="Google" id="ProtNLM"/>
    </source>
</evidence>
<name>A0ABR1SQG0_9PEZI</name>
<dbReference type="EMBL" id="JAQQWI010000005">
    <property type="protein sequence ID" value="KAK8035733.1"/>
    <property type="molecule type" value="Genomic_DNA"/>
</dbReference>
<sequence length="443" mass="49503">MSEGRTTTLGPFPLEIWILVCETLADRISQDPELHYTKRGPASDLKALCRVSKGISAEAERALFRSHHISPYDFYWKGNPHEQGFSRLLRFIRTVLDRPHLLSHVRELTLVGPLVELRLWPALLETYGRLAQRLGFDPTAFPLYSLNGWQMEGVDTVLRRMSSPSWVNLDADGTRRQAVGPEILMFLVIPLLPRLKSLVFTAIKPAWPLPWLDMLGRMSKAGAIKPFDPIVDLRLAWLGFNALDHFVILLALCPNVEKLALWRCNGTGSDEPPFIEQAGAPGFPRNIKTLEMHACVFREPVVRFLLRSCPNLERFVFHAGSYPAISNLPPTTAIQGGNLLTARKILEALQDAKATLKEIDVDITRGWSYHEPGGPLTPADFDDFPVLERARVAHVGEAADDNDADGKSTILSIGDNTAQLGVEACFQECSGSCSWRYGARRYL</sequence>
<reference evidence="1 2" key="1">
    <citation type="submission" date="2023-01" db="EMBL/GenBank/DDBJ databases">
        <title>Analysis of 21 Apiospora genomes using comparative genomics revels a genus with tremendous synthesis potential of carbohydrate active enzymes and secondary metabolites.</title>
        <authorList>
            <person name="Sorensen T."/>
        </authorList>
    </citation>
    <scope>NUCLEOTIDE SEQUENCE [LARGE SCALE GENOMIC DNA]</scope>
    <source>
        <strain evidence="1 2">CBS 20057</strain>
    </source>
</reference>
<evidence type="ECO:0000313" key="1">
    <source>
        <dbReference type="EMBL" id="KAK8035733.1"/>
    </source>
</evidence>
<accession>A0ABR1SQG0</accession>
<keyword evidence="2" id="KW-1185">Reference proteome</keyword>
<dbReference type="Proteomes" id="UP001396898">
    <property type="component" value="Unassembled WGS sequence"/>
</dbReference>
<organism evidence="1 2">
    <name type="scientific">Apiospora marii</name>
    <dbReference type="NCBI Taxonomy" id="335849"/>
    <lineage>
        <taxon>Eukaryota</taxon>
        <taxon>Fungi</taxon>
        <taxon>Dikarya</taxon>
        <taxon>Ascomycota</taxon>
        <taxon>Pezizomycotina</taxon>
        <taxon>Sordariomycetes</taxon>
        <taxon>Xylariomycetidae</taxon>
        <taxon>Amphisphaeriales</taxon>
        <taxon>Apiosporaceae</taxon>
        <taxon>Apiospora</taxon>
    </lineage>
</organism>